<dbReference type="InterPro" id="IPR003715">
    <property type="entry name" value="Poly_export_N"/>
</dbReference>
<evidence type="ECO:0000256" key="1">
    <source>
        <dbReference type="ARBA" id="ARBA00022729"/>
    </source>
</evidence>
<evidence type="ECO:0000313" key="5">
    <source>
        <dbReference type="EMBL" id="MXO71620.1"/>
    </source>
</evidence>
<dbReference type="Pfam" id="PF10531">
    <property type="entry name" value="SLBB"/>
    <property type="match status" value="1"/>
</dbReference>
<feature type="compositionally biased region" description="Basic residues" evidence="2">
    <location>
        <begin position="1"/>
        <end position="15"/>
    </location>
</feature>
<keyword evidence="6" id="KW-1185">Reference proteome</keyword>
<evidence type="ECO:0000256" key="2">
    <source>
        <dbReference type="SAM" id="MobiDB-lite"/>
    </source>
</evidence>
<feature type="domain" description="Soluble ligand binding" evidence="4">
    <location>
        <begin position="162"/>
        <end position="214"/>
    </location>
</feature>
<evidence type="ECO:0000313" key="6">
    <source>
        <dbReference type="Proteomes" id="UP000466966"/>
    </source>
</evidence>
<dbReference type="Pfam" id="PF02563">
    <property type="entry name" value="Poly_export"/>
    <property type="match status" value="1"/>
</dbReference>
<sequence length="272" mass="29451">MHLHNTARWLRRGPKRGQETGPGVGARLKLSIFPKVLLAVAASVSLAACGGGDRPIGEDSATMVAELTSLPAPGAQDYSAGRQDDQVRPLDQLSIAVFGVPELARTVRVGNGGFFDFPLIGAVQANGRTLAEIGYEIETRLRGTYVRDPDVTLEFGERSGQVITVGGEVARPGQFPIRQRTTLMEAITMGGGRGQFARMSEVLIFREVNGQRYIGVYDMTAIQRGNYPDPQVYAHDIIMVGDSPNRRAMADVIQYAQILTSPLILLQQTIGN</sequence>
<dbReference type="Gene3D" id="3.10.560.10">
    <property type="entry name" value="Outer membrane lipoprotein wza domain like"/>
    <property type="match status" value="1"/>
</dbReference>
<dbReference type="AlphaFoldDB" id="A0A844YXD7"/>
<dbReference type="PANTHER" id="PTHR33619:SF3">
    <property type="entry name" value="POLYSACCHARIDE EXPORT PROTEIN GFCE-RELATED"/>
    <property type="match status" value="1"/>
</dbReference>
<feature type="domain" description="Polysaccharide export protein N-terminal" evidence="3">
    <location>
        <begin position="83"/>
        <end position="154"/>
    </location>
</feature>
<reference evidence="5 6" key="1">
    <citation type="submission" date="2019-12" db="EMBL/GenBank/DDBJ databases">
        <title>Genomic-based taxomic classification of the family Erythrobacteraceae.</title>
        <authorList>
            <person name="Xu L."/>
        </authorList>
    </citation>
    <scope>NUCLEOTIDE SEQUENCE [LARGE SCALE GENOMIC DNA]</scope>
    <source>
        <strain evidence="5 6">M0322</strain>
    </source>
</reference>
<accession>A0A844YXD7</accession>
<organism evidence="5 6">
    <name type="scientific">Alteraurantiacibacter buctensis</name>
    <dbReference type="NCBI Taxonomy" id="1503981"/>
    <lineage>
        <taxon>Bacteria</taxon>
        <taxon>Pseudomonadati</taxon>
        <taxon>Pseudomonadota</taxon>
        <taxon>Alphaproteobacteria</taxon>
        <taxon>Sphingomonadales</taxon>
        <taxon>Erythrobacteraceae</taxon>
        <taxon>Alteraurantiacibacter</taxon>
    </lineage>
</organism>
<dbReference type="EMBL" id="WTYV01000002">
    <property type="protein sequence ID" value="MXO71620.1"/>
    <property type="molecule type" value="Genomic_DNA"/>
</dbReference>
<evidence type="ECO:0000259" key="3">
    <source>
        <dbReference type="Pfam" id="PF02563"/>
    </source>
</evidence>
<dbReference type="GO" id="GO:0015159">
    <property type="term" value="F:polysaccharide transmembrane transporter activity"/>
    <property type="evidence" value="ECO:0007669"/>
    <property type="project" value="InterPro"/>
</dbReference>
<comment type="caution">
    <text evidence="5">The sequence shown here is derived from an EMBL/GenBank/DDBJ whole genome shotgun (WGS) entry which is preliminary data.</text>
</comment>
<proteinExistence type="predicted"/>
<keyword evidence="1" id="KW-0732">Signal</keyword>
<name>A0A844YXD7_9SPHN</name>
<evidence type="ECO:0000259" key="4">
    <source>
        <dbReference type="Pfam" id="PF10531"/>
    </source>
</evidence>
<protein>
    <submittedName>
        <fullName evidence="5">Polysaccharide export protein</fullName>
    </submittedName>
</protein>
<dbReference type="InterPro" id="IPR049712">
    <property type="entry name" value="Poly_export"/>
</dbReference>
<dbReference type="Proteomes" id="UP000466966">
    <property type="component" value="Unassembled WGS sequence"/>
</dbReference>
<gene>
    <name evidence="5" type="ORF">GRI99_08185</name>
</gene>
<feature type="region of interest" description="Disordered" evidence="2">
    <location>
        <begin position="1"/>
        <end position="24"/>
    </location>
</feature>
<dbReference type="PANTHER" id="PTHR33619">
    <property type="entry name" value="POLYSACCHARIDE EXPORT PROTEIN GFCE-RELATED"/>
    <property type="match status" value="1"/>
</dbReference>
<dbReference type="InterPro" id="IPR019554">
    <property type="entry name" value="Soluble_ligand-bd"/>
</dbReference>